<dbReference type="OrthoDB" id="9015064at2"/>
<protein>
    <submittedName>
        <fullName evidence="1">EthD domain-containing protein</fullName>
    </submittedName>
</protein>
<organism evidence="1 2">
    <name type="scientific">Solimonas aquatica</name>
    <dbReference type="NCBI Taxonomy" id="489703"/>
    <lineage>
        <taxon>Bacteria</taxon>
        <taxon>Pseudomonadati</taxon>
        <taxon>Pseudomonadota</taxon>
        <taxon>Gammaproteobacteria</taxon>
        <taxon>Nevskiales</taxon>
        <taxon>Nevskiaceae</taxon>
        <taxon>Solimonas</taxon>
    </lineage>
</organism>
<dbReference type="SUPFAM" id="SSF54909">
    <property type="entry name" value="Dimeric alpha+beta barrel"/>
    <property type="match status" value="1"/>
</dbReference>
<accession>A0A1H9EYK4</accession>
<proteinExistence type="predicted"/>
<dbReference type="AlphaFoldDB" id="A0A1H9EYK4"/>
<dbReference type="EMBL" id="FOFS01000005">
    <property type="protein sequence ID" value="SEQ30810.1"/>
    <property type="molecule type" value="Genomic_DNA"/>
</dbReference>
<dbReference type="STRING" id="489703.SAMN04488038_105204"/>
<evidence type="ECO:0000313" key="1">
    <source>
        <dbReference type="EMBL" id="SEQ30810.1"/>
    </source>
</evidence>
<dbReference type="RefSeq" id="WP_093284320.1">
    <property type="nucleotide sequence ID" value="NZ_FOFS01000005.1"/>
</dbReference>
<name>A0A1H9EYK4_9GAMM</name>
<keyword evidence="2" id="KW-1185">Reference proteome</keyword>
<dbReference type="InterPro" id="IPR011008">
    <property type="entry name" value="Dimeric_a/b-barrel"/>
</dbReference>
<gene>
    <name evidence="1" type="ORF">SAMN04488038_105204</name>
</gene>
<reference evidence="1 2" key="1">
    <citation type="submission" date="2016-10" db="EMBL/GenBank/DDBJ databases">
        <authorList>
            <person name="de Groot N.N."/>
        </authorList>
    </citation>
    <scope>NUCLEOTIDE SEQUENCE [LARGE SCALE GENOMIC DNA]</scope>
    <source>
        <strain evidence="1 2">DSM 25927</strain>
    </source>
</reference>
<dbReference type="Proteomes" id="UP000199233">
    <property type="component" value="Unassembled WGS sequence"/>
</dbReference>
<evidence type="ECO:0000313" key="2">
    <source>
        <dbReference type="Proteomes" id="UP000199233"/>
    </source>
</evidence>
<sequence length="235" mass="26835">MQKLIYALWRAIPPQDDELLREDLQEALRRLRMLRAAQLNLVDEAVKPAAPLRQIATQPPPDAILQVWVDSASTALRAPLDALLAARFARQACYLVSESQPLRNTAHPPQQGQRTPGFAQIALLRRPIRLDPNSWRQLWLDTHTSVALETQSTFEYTQNEVIRALSPQAPNWVAVVEECFPAEAMRDPQVFFDARGDQAKYQRNLRRMMDSVERFLDLGTLDVMATSQYPLLLPR</sequence>